<dbReference type="GO" id="GO:0016747">
    <property type="term" value="F:acyltransferase activity, transferring groups other than amino-acyl groups"/>
    <property type="evidence" value="ECO:0007669"/>
    <property type="project" value="InterPro"/>
</dbReference>
<dbReference type="InterPro" id="IPR016181">
    <property type="entry name" value="Acyl_CoA_acyltransferase"/>
</dbReference>
<comment type="caution">
    <text evidence="2">The sequence shown here is derived from an EMBL/GenBank/DDBJ whole genome shotgun (WGS) entry which is preliminary data.</text>
</comment>
<dbReference type="PANTHER" id="PTHR42791:SF1">
    <property type="entry name" value="N-ACETYLTRANSFERASE DOMAIN-CONTAINING PROTEIN"/>
    <property type="match status" value="1"/>
</dbReference>
<dbReference type="EMBL" id="LCTV02000011">
    <property type="protein sequence ID" value="PRQ71921.1"/>
    <property type="molecule type" value="Genomic_DNA"/>
</dbReference>
<name>A0A2T0A1Q4_RHOTO</name>
<dbReference type="SUPFAM" id="SSF55729">
    <property type="entry name" value="Acyl-CoA N-acyltransferases (Nat)"/>
    <property type="match status" value="1"/>
</dbReference>
<reference evidence="2 3" key="1">
    <citation type="journal article" date="2018" name="Elife">
        <title>Functional genomics of lipid metabolism in the oleaginous yeast Rhodosporidium toruloides.</title>
        <authorList>
            <person name="Coradetti S.T."/>
            <person name="Pinel D."/>
            <person name="Geiselman G."/>
            <person name="Ito M."/>
            <person name="Mondo S."/>
            <person name="Reilly M.C."/>
            <person name="Cheng Y.F."/>
            <person name="Bauer S."/>
            <person name="Grigoriev I."/>
            <person name="Gladden J.M."/>
            <person name="Simmons B.A."/>
            <person name="Brem R."/>
            <person name="Arkin A.P."/>
            <person name="Skerker J.M."/>
        </authorList>
    </citation>
    <scope>NUCLEOTIDE SEQUENCE [LARGE SCALE GENOMIC DNA]</scope>
    <source>
        <strain evidence="2 3">NBRC 0880</strain>
    </source>
</reference>
<dbReference type="Gene3D" id="3.40.630.30">
    <property type="match status" value="1"/>
</dbReference>
<protein>
    <recommendedName>
        <fullName evidence="1">N-acetyltransferase domain-containing protein</fullName>
    </recommendedName>
</protein>
<dbReference type="AlphaFoldDB" id="A0A2T0A1Q4"/>
<accession>A0A2T0A1Q4</accession>
<dbReference type="Pfam" id="PF13508">
    <property type="entry name" value="Acetyltransf_7"/>
    <property type="match status" value="1"/>
</dbReference>
<dbReference type="Proteomes" id="UP000239560">
    <property type="component" value="Unassembled WGS sequence"/>
</dbReference>
<dbReference type="CDD" id="cd04301">
    <property type="entry name" value="NAT_SF"/>
    <property type="match status" value="1"/>
</dbReference>
<dbReference type="PROSITE" id="PS51186">
    <property type="entry name" value="GNAT"/>
    <property type="match status" value="1"/>
</dbReference>
<evidence type="ECO:0000259" key="1">
    <source>
        <dbReference type="PROSITE" id="PS51186"/>
    </source>
</evidence>
<dbReference type="InterPro" id="IPR000182">
    <property type="entry name" value="GNAT_dom"/>
</dbReference>
<dbReference type="OrthoDB" id="2896281at2759"/>
<dbReference type="InterPro" id="IPR052523">
    <property type="entry name" value="Trichothecene_AcTrans"/>
</dbReference>
<proteinExistence type="predicted"/>
<organism evidence="2 3">
    <name type="scientific">Rhodotorula toruloides</name>
    <name type="common">Yeast</name>
    <name type="synonym">Rhodosporidium toruloides</name>
    <dbReference type="NCBI Taxonomy" id="5286"/>
    <lineage>
        <taxon>Eukaryota</taxon>
        <taxon>Fungi</taxon>
        <taxon>Dikarya</taxon>
        <taxon>Basidiomycota</taxon>
        <taxon>Pucciniomycotina</taxon>
        <taxon>Microbotryomycetes</taxon>
        <taxon>Sporidiobolales</taxon>
        <taxon>Sporidiobolaceae</taxon>
        <taxon>Rhodotorula</taxon>
    </lineage>
</organism>
<sequence>MRSRWSLRRGRMSSWRRSFSTSWTFCGRRTATKGRMSVRTVSHIVRLLQLMLFALTDLNILVVSPKAQRKGVGRALIQWGCDEADRLGVPAWLEASERASRPLPLPHLRLTVSRQVEGFGLYQKMGFERAREDVYAGPDNAISVSCLRRSRVEQLTVANARLLRLLRSLPCADRLARAPRRSTASNLMSGRCSRTRQVQRRCCCRRRRCGTAS</sequence>
<gene>
    <name evidence="2" type="ORF">AAT19DRAFT_10036</name>
</gene>
<dbReference type="PANTHER" id="PTHR42791">
    <property type="entry name" value="GNAT FAMILY ACETYLTRANSFERASE"/>
    <property type="match status" value="1"/>
</dbReference>
<evidence type="ECO:0000313" key="3">
    <source>
        <dbReference type="Proteomes" id="UP000239560"/>
    </source>
</evidence>
<feature type="domain" description="N-acetyltransferase" evidence="1">
    <location>
        <begin position="61"/>
        <end position="149"/>
    </location>
</feature>
<evidence type="ECO:0000313" key="2">
    <source>
        <dbReference type="EMBL" id="PRQ71921.1"/>
    </source>
</evidence>